<accession>K0CE41</accession>
<keyword evidence="7" id="KW-0472">Membrane</keyword>
<dbReference type="GO" id="GO:0005886">
    <property type="term" value="C:plasma membrane"/>
    <property type="evidence" value="ECO:0007669"/>
    <property type="project" value="TreeGrafter"/>
</dbReference>
<dbReference type="SUPFAM" id="SSF52172">
    <property type="entry name" value="CheY-like"/>
    <property type="match status" value="1"/>
</dbReference>
<dbReference type="STRING" id="930169.B5T_03619"/>
<keyword evidence="7" id="KW-1133">Transmembrane helix</keyword>
<gene>
    <name evidence="10" type="ordered locus">B5T_03619</name>
</gene>
<dbReference type="eggNOG" id="COG2205">
    <property type="taxonomic scope" value="Bacteria"/>
</dbReference>
<dbReference type="PANTHER" id="PTHR43047">
    <property type="entry name" value="TWO-COMPONENT HISTIDINE PROTEIN KINASE"/>
    <property type="match status" value="1"/>
</dbReference>
<evidence type="ECO:0000256" key="2">
    <source>
        <dbReference type="ARBA" id="ARBA00012438"/>
    </source>
</evidence>
<dbReference type="SMART" id="SM00388">
    <property type="entry name" value="HisKA"/>
    <property type="match status" value="1"/>
</dbReference>
<dbReference type="Proteomes" id="UP000006286">
    <property type="component" value="Chromosome"/>
</dbReference>
<proteinExistence type="predicted"/>
<feature type="transmembrane region" description="Helical" evidence="7">
    <location>
        <begin position="24"/>
        <end position="43"/>
    </location>
</feature>
<dbReference type="InterPro" id="IPR036097">
    <property type="entry name" value="HisK_dim/P_sf"/>
</dbReference>
<dbReference type="HOGENOM" id="CLU_000445_114_75_6"/>
<evidence type="ECO:0000259" key="8">
    <source>
        <dbReference type="PROSITE" id="PS50109"/>
    </source>
</evidence>
<feature type="modified residue" description="4-aspartylphosphate" evidence="6">
    <location>
        <position position="521"/>
    </location>
</feature>
<dbReference type="GO" id="GO:0009927">
    <property type="term" value="F:histidine phosphotransfer kinase activity"/>
    <property type="evidence" value="ECO:0007669"/>
    <property type="project" value="TreeGrafter"/>
</dbReference>
<dbReference type="Gene3D" id="1.10.287.130">
    <property type="match status" value="1"/>
</dbReference>
<dbReference type="SUPFAM" id="SSF55874">
    <property type="entry name" value="ATPase domain of HSP90 chaperone/DNA topoisomerase II/histidine kinase"/>
    <property type="match status" value="1"/>
</dbReference>
<evidence type="ECO:0000256" key="7">
    <source>
        <dbReference type="SAM" id="Phobius"/>
    </source>
</evidence>
<feature type="transmembrane region" description="Helical" evidence="7">
    <location>
        <begin position="119"/>
        <end position="137"/>
    </location>
</feature>
<sequence>MTPSMTDLSADGRARLLDITRVRLFYSASVTPFAGMAFIVWFYLLGQDISWLLVELAVYLLGVWTLFVLRRRYLADRASLDSEKVLEKWLPVVKRIAVLHGFGLALVVLLTAGKVTFEFAAVLHITFAGTIAANATHQTPVWGVFLRFFLCCWVPVVLMMPWTVPEHWHFVLPMAVLFGIAMYRHGVTSHRFFVQQIKLEEDSAALAKRFRDAKEEAEQALQDKNRFLTTASHDLRQPVHAMGFLIQAIAHRNRDETLKDPIRDLQQSVRSVDLMFNSLLDLSKMETGAVTAQRTPVLLDAIVEDVATTFREEANSRGLDLRIRIARKEAVVLGDASLIRRCLINLTHNALRYTPQGGVLLSVRHRQGNWLLEVWDTGIGVALEEQKSIYTQFYRNAYSWGIDSAGHGLGLAMVARSAKIMGAGYGLNSVEGRGSRFWLSLPAIKQLKTGHTVSGNAMRLSLTRLVPLSGSCLVIDDDPLVTKAWQSLMEAWGVEVRCVASGAEAHELLRGGFQPQAILCDQRLRSGESGFEVFQALLEACPESGGAMVSGEFHSPVLEQAERDGYLVLRKPLQPPQLHAVLSQWLEPGEAASESDRSESAG</sequence>
<dbReference type="Gene3D" id="3.40.50.2300">
    <property type="match status" value="1"/>
</dbReference>
<dbReference type="Pfam" id="PF02518">
    <property type="entry name" value="HATPase_c"/>
    <property type="match status" value="1"/>
</dbReference>
<dbReference type="SMART" id="SM00387">
    <property type="entry name" value="HATPase_c"/>
    <property type="match status" value="1"/>
</dbReference>
<dbReference type="InterPro" id="IPR036890">
    <property type="entry name" value="HATPase_C_sf"/>
</dbReference>
<evidence type="ECO:0000256" key="4">
    <source>
        <dbReference type="ARBA" id="ARBA00022679"/>
    </source>
</evidence>
<evidence type="ECO:0000313" key="10">
    <source>
        <dbReference type="EMBL" id="AFT71884.1"/>
    </source>
</evidence>
<feature type="domain" description="Histidine kinase" evidence="8">
    <location>
        <begin position="230"/>
        <end position="445"/>
    </location>
</feature>
<evidence type="ECO:0000259" key="9">
    <source>
        <dbReference type="PROSITE" id="PS50110"/>
    </source>
</evidence>
<dbReference type="InterPro" id="IPR004358">
    <property type="entry name" value="Sig_transdc_His_kin-like_C"/>
</dbReference>
<dbReference type="InterPro" id="IPR011006">
    <property type="entry name" value="CheY-like_superfamily"/>
</dbReference>
<evidence type="ECO:0000256" key="6">
    <source>
        <dbReference type="PROSITE-ProRule" id="PRU00169"/>
    </source>
</evidence>
<dbReference type="PROSITE" id="PS50109">
    <property type="entry name" value="HIS_KIN"/>
    <property type="match status" value="1"/>
</dbReference>
<dbReference type="EC" id="2.7.13.3" evidence="2"/>
<name>K0CE41_ALCDB</name>
<keyword evidence="7" id="KW-0812">Transmembrane</keyword>
<organism evidence="10 11">
    <name type="scientific">Alcanivorax dieselolei (strain DSM 16502 / CGMCC 1.3690 / MCCC 1A00001 / B-5)</name>
    <name type="common">Alloalcanivorax dieselolei</name>
    <dbReference type="NCBI Taxonomy" id="930169"/>
    <lineage>
        <taxon>Bacteria</taxon>
        <taxon>Pseudomonadati</taxon>
        <taxon>Pseudomonadota</taxon>
        <taxon>Gammaproteobacteria</taxon>
        <taxon>Oceanospirillales</taxon>
        <taxon>Alcanivoracaceae</taxon>
        <taxon>Alloalcanivorax</taxon>
    </lineage>
</organism>
<dbReference type="eggNOG" id="COG0784">
    <property type="taxonomic scope" value="Bacteria"/>
</dbReference>
<evidence type="ECO:0000256" key="1">
    <source>
        <dbReference type="ARBA" id="ARBA00000085"/>
    </source>
</evidence>
<keyword evidence="11" id="KW-1185">Reference proteome</keyword>
<dbReference type="AlphaFoldDB" id="K0CE41"/>
<dbReference type="InterPro" id="IPR003661">
    <property type="entry name" value="HisK_dim/P_dom"/>
</dbReference>
<evidence type="ECO:0000256" key="5">
    <source>
        <dbReference type="ARBA" id="ARBA00022777"/>
    </source>
</evidence>
<evidence type="ECO:0000256" key="3">
    <source>
        <dbReference type="ARBA" id="ARBA00022553"/>
    </source>
</evidence>
<feature type="transmembrane region" description="Helical" evidence="7">
    <location>
        <begin position="96"/>
        <end position="113"/>
    </location>
</feature>
<dbReference type="InterPro" id="IPR001789">
    <property type="entry name" value="Sig_transdc_resp-reg_receiver"/>
</dbReference>
<keyword evidence="4" id="KW-0808">Transferase</keyword>
<dbReference type="PATRIC" id="fig|930169.3.peg.3573"/>
<dbReference type="PRINTS" id="PR00344">
    <property type="entry name" value="BCTRLSENSOR"/>
</dbReference>
<dbReference type="EMBL" id="CP003466">
    <property type="protein sequence ID" value="AFT71884.1"/>
    <property type="molecule type" value="Genomic_DNA"/>
</dbReference>
<dbReference type="Pfam" id="PF00072">
    <property type="entry name" value="Response_reg"/>
    <property type="match status" value="1"/>
</dbReference>
<dbReference type="PROSITE" id="PS50110">
    <property type="entry name" value="RESPONSE_REGULATORY"/>
    <property type="match status" value="1"/>
</dbReference>
<keyword evidence="5 10" id="KW-0418">Kinase</keyword>
<dbReference type="GO" id="GO:0000155">
    <property type="term" value="F:phosphorelay sensor kinase activity"/>
    <property type="evidence" value="ECO:0007669"/>
    <property type="project" value="InterPro"/>
</dbReference>
<dbReference type="SMART" id="SM00448">
    <property type="entry name" value="REC"/>
    <property type="match status" value="1"/>
</dbReference>
<dbReference type="InterPro" id="IPR005467">
    <property type="entry name" value="His_kinase_dom"/>
</dbReference>
<evidence type="ECO:0000313" key="11">
    <source>
        <dbReference type="Proteomes" id="UP000006286"/>
    </source>
</evidence>
<dbReference type="Gene3D" id="3.30.565.10">
    <property type="entry name" value="Histidine kinase-like ATPase, C-terminal domain"/>
    <property type="match status" value="1"/>
</dbReference>
<dbReference type="SUPFAM" id="SSF47384">
    <property type="entry name" value="Homodimeric domain of signal transducing histidine kinase"/>
    <property type="match status" value="1"/>
</dbReference>
<dbReference type="PANTHER" id="PTHR43047:SF9">
    <property type="entry name" value="HISTIDINE KINASE"/>
    <property type="match status" value="1"/>
</dbReference>
<dbReference type="CDD" id="cd00082">
    <property type="entry name" value="HisKA"/>
    <property type="match status" value="1"/>
</dbReference>
<feature type="transmembrane region" description="Helical" evidence="7">
    <location>
        <begin position="49"/>
        <end position="69"/>
    </location>
</feature>
<dbReference type="KEGG" id="adi:B5T_03619"/>
<keyword evidence="3 6" id="KW-0597">Phosphoprotein</keyword>
<dbReference type="CDD" id="cd00156">
    <property type="entry name" value="REC"/>
    <property type="match status" value="1"/>
</dbReference>
<reference evidence="10 11" key="1">
    <citation type="journal article" date="2012" name="J. Bacteriol.">
        <title>Complete genome sequence of Alcanivorax dieselolei type strain B5.</title>
        <authorList>
            <person name="Lai Q."/>
            <person name="Li W."/>
            <person name="Shao Z."/>
        </authorList>
    </citation>
    <scope>NUCLEOTIDE SEQUENCE [LARGE SCALE GENOMIC DNA]</scope>
    <source>
        <strain evidence="11">DSM 16502 / CGMCC 1.3690 / B-5</strain>
    </source>
</reference>
<feature type="domain" description="Response regulatory" evidence="9">
    <location>
        <begin position="471"/>
        <end position="586"/>
    </location>
</feature>
<protein>
    <recommendedName>
        <fullName evidence="2">histidine kinase</fullName>
        <ecNumber evidence="2">2.7.13.3</ecNumber>
    </recommendedName>
</protein>
<dbReference type="Pfam" id="PF00512">
    <property type="entry name" value="HisKA"/>
    <property type="match status" value="1"/>
</dbReference>
<feature type="transmembrane region" description="Helical" evidence="7">
    <location>
        <begin position="144"/>
        <end position="162"/>
    </location>
</feature>
<dbReference type="InterPro" id="IPR003594">
    <property type="entry name" value="HATPase_dom"/>
</dbReference>
<comment type="catalytic activity">
    <reaction evidence="1">
        <text>ATP + protein L-histidine = ADP + protein N-phospho-L-histidine.</text>
        <dbReference type="EC" id="2.7.13.3"/>
    </reaction>
</comment>